<organism evidence="1">
    <name type="scientific">Salmonella enterica I</name>
    <dbReference type="NCBI Taxonomy" id="59201"/>
    <lineage>
        <taxon>Bacteria</taxon>
        <taxon>Pseudomonadati</taxon>
        <taxon>Pseudomonadota</taxon>
        <taxon>Gammaproteobacteria</taxon>
        <taxon>Enterobacterales</taxon>
        <taxon>Enterobacteriaceae</taxon>
        <taxon>Salmonella</taxon>
    </lineage>
</organism>
<gene>
    <name evidence="1" type="ORF">RU16_23260</name>
</gene>
<feature type="non-terminal residue" evidence="1">
    <location>
        <position position="1"/>
    </location>
</feature>
<accession>A0A5Y3IC38</accession>
<dbReference type="AlphaFoldDB" id="A0A5Y3IC38"/>
<comment type="caution">
    <text evidence="1">The sequence shown here is derived from an EMBL/GenBank/DDBJ whole genome shotgun (WGS) entry which is preliminary data.</text>
</comment>
<dbReference type="EMBL" id="AAITFY010000031">
    <property type="protein sequence ID" value="ECH8333871.1"/>
    <property type="molecule type" value="Genomic_DNA"/>
</dbReference>
<reference evidence="1" key="1">
    <citation type="submission" date="2018-08" db="EMBL/GenBank/DDBJ databases">
        <authorList>
            <consortium name="GenomeTrakr network: Whole genome sequencing for foodborne pathogen traceback"/>
        </authorList>
    </citation>
    <scope>NUCLEOTIDE SEQUENCE</scope>
    <source>
        <strain evidence="1">FDA00003824</strain>
    </source>
</reference>
<name>A0A5Y3IC38_SALET</name>
<sequence length="107" mass="12104">NKDFFANAKAQSWWYLRKLFRNTYRAVVEGMAYNPDEIISISSTMESKDKLIIELSQPTYSINGVGKIVVDKQPEGTRSPNLADSVMISYAPMNSALNIWELLGRQA</sequence>
<evidence type="ECO:0000313" key="1">
    <source>
        <dbReference type="EMBL" id="ECH8333871.1"/>
    </source>
</evidence>
<protein>
    <submittedName>
        <fullName evidence="1">TerL protein</fullName>
    </submittedName>
</protein>
<dbReference type="Gene3D" id="3.30.420.240">
    <property type="match status" value="1"/>
</dbReference>
<proteinExistence type="predicted"/>